<sequence length="325" mass="35637">MSNVRTTGGPSLFSLAIPILAGALAFLQPQPLFNAVGKVNVNPGKVTRWVNSSAVNNERCTVHYEGDACEDVKIHFASNTAFVACGNPEERTKWYPASGRYDAASREEASFKEYLLKYDIKRRETTKLKVHGLDGDFITHGIDIYSFPDDPTKIHIFAVNHARSGDSISIFSHTLGSDNVVLVKDVKHAGIYNANGVAATGPLNFYTTNDHYFTAKDGIFRRFEDSYGPWTWATNVQHCDASGPKVTCRRVSDTHPGANGILISDDELYVGDCRTGDARVYEIQPDHSLINTATIHLGAAADNINIIPTTRDVVVTGYRRLTGPS</sequence>
<dbReference type="KEGG" id="gtr:GLOTRDRAFT_93268"/>
<feature type="signal peptide" evidence="7">
    <location>
        <begin position="1"/>
        <end position="25"/>
    </location>
</feature>
<dbReference type="EMBL" id="KB469301">
    <property type="protein sequence ID" value="EPQ55690.1"/>
    <property type="molecule type" value="Genomic_DNA"/>
</dbReference>
<comment type="similarity">
    <text evidence="1">Belongs to the paraoxonase family.</text>
</comment>
<dbReference type="Gene3D" id="2.120.10.30">
    <property type="entry name" value="TolB, C-terminal domain"/>
    <property type="match status" value="1"/>
</dbReference>
<keyword evidence="3" id="KW-1015">Disulfide bond</keyword>
<protein>
    <submittedName>
        <fullName evidence="8">Uncharacterized protein</fullName>
    </submittedName>
</protein>
<dbReference type="PANTHER" id="PTHR11799">
    <property type="entry name" value="PARAOXONASE"/>
    <property type="match status" value="1"/>
</dbReference>
<feature type="binding site" evidence="6">
    <location>
        <position position="302"/>
    </location>
    <ligand>
        <name>Ca(2+)</name>
        <dbReference type="ChEBI" id="CHEBI:29108"/>
        <label>1</label>
        <note>catalytic</note>
    </ligand>
</feature>
<dbReference type="InterPro" id="IPR051288">
    <property type="entry name" value="Serum_paraoxonase/arylesterase"/>
</dbReference>
<dbReference type="InterPro" id="IPR002640">
    <property type="entry name" value="Arylesterase"/>
</dbReference>
<feature type="binding site" evidence="6">
    <location>
        <position position="142"/>
    </location>
    <ligand>
        <name>Ca(2+)</name>
        <dbReference type="ChEBI" id="CHEBI:29108"/>
        <label>1</label>
        <note>catalytic</note>
    </ligand>
</feature>
<gene>
    <name evidence="8" type="ORF">GLOTRDRAFT_93268</name>
</gene>
<comment type="cofactor">
    <cofactor evidence="6">
        <name>Ca(2+)</name>
        <dbReference type="ChEBI" id="CHEBI:29108"/>
    </cofactor>
    <text evidence="6">Binds 2 calcium ions per subunit.</text>
</comment>
<dbReference type="Proteomes" id="UP000030669">
    <property type="component" value="Unassembled WGS sequence"/>
</dbReference>
<proteinExistence type="inferred from homology"/>
<dbReference type="eggNOG" id="ENOG502QUCT">
    <property type="taxonomic scope" value="Eukaryota"/>
</dbReference>
<feature type="active site" description="Proton acceptor" evidence="5">
    <location>
        <position position="140"/>
    </location>
</feature>
<dbReference type="PRINTS" id="PR01785">
    <property type="entry name" value="PARAOXONASE"/>
</dbReference>
<keyword evidence="2" id="KW-0378">Hydrolase</keyword>
<dbReference type="GO" id="GO:0046872">
    <property type="term" value="F:metal ion binding"/>
    <property type="evidence" value="ECO:0007669"/>
    <property type="project" value="UniProtKB-KW"/>
</dbReference>
<accession>S7RML4</accession>
<dbReference type="SUPFAM" id="SSF63829">
    <property type="entry name" value="Calcium-dependent phosphotriesterase"/>
    <property type="match status" value="1"/>
</dbReference>
<keyword evidence="6" id="KW-0479">Metal-binding</keyword>
<keyword evidence="7" id="KW-0732">Signal</keyword>
<evidence type="ECO:0000256" key="5">
    <source>
        <dbReference type="PIRSR" id="PIRSR602640-1"/>
    </source>
</evidence>
<name>S7RML4_GLOTA</name>
<evidence type="ECO:0000256" key="6">
    <source>
        <dbReference type="PIRSR" id="PIRSR602640-2"/>
    </source>
</evidence>
<keyword evidence="4" id="KW-0325">Glycoprotein</keyword>
<evidence type="ECO:0000313" key="9">
    <source>
        <dbReference type="Proteomes" id="UP000030669"/>
    </source>
</evidence>
<dbReference type="AlphaFoldDB" id="S7RML4"/>
<feature type="binding site" evidence="6">
    <location>
        <position position="259"/>
    </location>
    <ligand>
        <name>Ca(2+)</name>
        <dbReference type="ChEBI" id="CHEBI:29108"/>
        <label>1</label>
        <note>catalytic</note>
    </ligand>
</feature>
<dbReference type="InterPro" id="IPR011042">
    <property type="entry name" value="6-blade_b-propeller_TolB-like"/>
</dbReference>
<dbReference type="OrthoDB" id="3156600at2759"/>
<feature type="binding site" evidence="6">
    <location>
        <position position="195"/>
    </location>
    <ligand>
        <name>Ca(2+)</name>
        <dbReference type="ChEBI" id="CHEBI:29108"/>
        <label>1</label>
        <note>catalytic</note>
    </ligand>
</feature>
<feature type="binding site" evidence="6">
    <location>
        <position position="71"/>
    </location>
    <ligand>
        <name>Ca(2+)</name>
        <dbReference type="ChEBI" id="CHEBI:29108"/>
        <label>1</label>
        <note>catalytic</note>
    </ligand>
</feature>
<feature type="binding site" evidence="6">
    <location>
        <position position="303"/>
    </location>
    <ligand>
        <name>Ca(2+)</name>
        <dbReference type="ChEBI" id="CHEBI:29108"/>
        <label>1</label>
        <note>catalytic</note>
    </ligand>
</feature>
<dbReference type="GeneID" id="19309466"/>
<evidence type="ECO:0000256" key="7">
    <source>
        <dbReference type="SAM" id="SignalP"/>
    </source>
</evidence>
<dbReference type="GO" id="GO:0004064">
    <property type="term" value="F:arylesterase activity"/>
    <property type="evidence" value="ECO:0007669"/>
    <property type="project" value="InterPro"/>
</dbReference>
<dbReference type="HOGENOM" id="CLU_033924_1_0_1"/>
<evidence type="ECO:0000256" key="4">
    <source>
        <dbReference type="ARBA" id="ARBA00023180"/>
    </source>
</evidence>
<evidence type="ECO:0000256" key="3">
    <source>
        <dbReference type="ARBA" id="ARBA00023157"/>
    </source>
</evidence>
<dbReference type="OMA" id="NACEDVK"/>
<evidence type="ECO:0000256" key="1">
    <source>
        <dbReference type="ARBA" id="ARBA00008595"/>
    </source>
</evidence>
<keyword evidence="6" id="KW-0106">Calcium</keyword>
<reference evidence="8 9" key="1">
    <citation type="journal article" date="2012" name="Science">
        <title>The Paleozoic origin of enzymatic lignin decomposition reconstructed from 31 fungal genomes.</title>
        <authorList>
            <person name="Floudas D."/>
            <person name="Binder M."/>
            <person name="Riley R."/>
            <person name="Barry K."/>
            <person name="Blanchette R.A."/>
            <person name="Henrissat B."/>
            <person name="Martinez A.T."/>
            <person name="Otillar R."/>
            <person name="Spatafora J.W."/>
            <person name="Yadav J.S."/>
            <person name="Aerts A."/>
            <person name="Benoit I."/>
            <person name="Boyd A."/>
            <person name="Carlson A."/>
            <person name="Copeland A."/>
            <person name="Coutinho P.M."/>
            <person name="de Vries R.P."/>
            <person name="Ferreira P."/>
            <person name="Findley K."/>
            <person name="Foster B."/>
            <person name="Gaskell J."/>
            <person name="Glotzer D."/>
            <person name="Gorecki P."/>
            <person name="Heitman J."/>
            <person name="Hesse C."/>
            <person name="Hori C."/>
            <person name="Igarashi K."/>
            <person name="Jurgens J.A."/>
            <person name="Kallen N."/>
            <person name="Kersten P."/>
            <person name="Kohler A."/>
            <person name="Kuees U."/>
            <person name="Kumar T.K.A."/>
            <person name="Kuo A."/>
            <person name="LaButti K."/>
            <person name="Larrondo L.F."/>
            <person name="Lindquist E."/>
            <person name="Ling A."/>
            <person name="Lombard V."/>
            <person name="Lucas S."/>
            <person name="Lundell T."/>
            <person name="Martin R."/>
            <person name="McLaughlin D.J."/>
            <person name="Morgenstern I."/>
            <person name="Morin E."/>
            <person name="Murat C."/>
            <person name="Nagy L.G."/>
            <person name="Nolan M."/>
            <person name="Ohm R.A."/>
            <person name="Patyshakuliyeva A."/>
            <person name="Rokas A."/>
            <person name="Ruiz-Duenas F.J."/>
            <person name="Sabat G."/>
            <person name="Salamov A."/>
            <person name="Samejima M."/>
            <person name="Schmutz J."/>
            <person name="Slot J.C."/>
            <person name="St John F."/>
            <person name="Stenlid J."/>
            <person name="Sun H."/>
            <person name="Sun S."/>
            <person name="Syed K."/>
            <person name="Tsang A."/>
            <person name="Wiebenga A."/>
            <person name="Young D."/>
            <person name="Pisabarro A."/>
            <person name="Eastwood D.C."/>
            <person name="Martin F."/>
            <person name="Cullen D."/>
            <person name="Grigoriev I.V."/>
            <person name="Hibbett D.S."/>
        </authorList>
    </citation>
    <scope>NUCLEOTIDE SEQUENCE [LARGE SCALE GENOMIC DNA]</scope>
    <source>
        <strain evidence="8 9">ATCC 11539</strain>
    </source>
</reference>
<dbReference type="PANTHER" id="PTHR11799:SF12">
    <property type="entry name" value="PARAOXONASE-RELATED"/>
    <property type="match status" value="1"/>
</dbReference>
<keyword evidence="9" id="KW-1185">Reference proteome</keyword>
<dbReference type="RefSeq" id="XP_007865739.1">
    <property type="nucleotide sequence ID" value="XM_007867548.1"/>
</dbReference>
<organism evidence="8 9">
    <name type="scientific">Gloeophyllum trabeum (strain ATCC 11539 / FP-39264 / Madison 617)</name>
    <name type="common">Brown rot fungus</name>
    <dbReference type="NCBI Taxonomy" id="670483"/>
    <lineage>
        <taxon>Eukaryota</taxon>
        <taxon>Fungi</taxon>
        <taxon>Dikarya</taxon>
        <taxon>Basidiomycota</taxon>
        <taxon>Agaricomycotina</taxon>
        <taxon>Agaricomycetes</taxon>
        <taxon>Gloeophyllales</taxon>
        <taxon>Gloeophyllaceae</taxon>
        <taxon>Gloeophyllum</taxon>
    </lineage>
</organism>
<evidence type="ECO:0000313" key="8">
    <source>
        <dbReference type="EMBL" id="EPQ55690.1"/>
    </source>
</evidence>
<feature type="chain" id="PRO_5004544590" evidence="7">
    <location>
        <begin position="26"/>
        <end position="325"/>
    </location>
</feature>
<evidence type="ECO:0000256" key="2">
    <source>
        <dbReference type="ARBA" id="ARBA00022801"/>
    </source>
</evidence>